<evidence type="ECO:0000313" key="4">
    <source>
        <dbReference type="Proteomes" id="UP000703893"/>
    </source>
</evidence>
<comment type="similarity">
    <text evidence="1">Belongs to the adenylyl cyclase class-3 family.</text>
</comment>
<dbReference type="SUPFAM" id="SSF55073">
    <property type="entry name" value="Nucleotide cyclase"/>
    <property type="match status" value="1"/>
</dbReference>
<dbReference type="EMBL" id="VGJX01000675">
    <property type="protein sequence ID" value="MBM3275680.1"/>
    <property type="molecule type" value="Genomic_DNA"/>
</dbReference>
<dbReference type="AlphaFoldDB" id="A0A937X7C9"/>
<dbReference type="CDD" id="cd07302">
    <property type="entry name" value="CHD"/>
    <property type="match status" value="1"/>
</dbReference>
<dbReference type="SMART" id="SM00044">
    <property type="entry name" value="CYCc"/>
    <property type="match status" value="1"/>
</dbReference>
<feature type="domain" description="Guanylate cyclase" evidence="2">
    <location>
        <begin position="1"/>
        <end position="121"/>
    </location>
</feature>
<dbReference type="GO" id="GO:0035556">
    <property type="term" value="P:intracellular signal transduction"/>
    <property type="evidence" value="ECO:0007669"/>
    <property type="project" value="InterPro"/>
</dbReference>
<protein>
    <submittedName>
        <fullName evidence="3">Adenylate/guanylate cyclase domain-containing protein</fullName>
    </submittedName>
</protein>
<dbReference type="GO" id="GO:0006171">
    <property type="term" value="P:cAMP biosynthetic process"/>
    <property type="evidence" value="ECO:0007669"/>
    <property type="project" value="TreeGrafter"/>
</dbReference>
<sequence length="173" mass="18812">MSEKMPPRDLVELLNRYFGRMVGCVIDEGGMVNKFIGDGIMAVFGAPVSRDDHAHRAVRAGIRMLEALESFNREQRDHGSPELRIGIGIATGEVVVGNVGSQDKTEYTAIGDTVNTASRIEGLTKDAGVPLLLDEATYQLVKDRFHCESQGPRKVKGKAEQVAVYTPSPARVS</sequence>
<dbReference type="InterPro" id="IPR029787">
    <property type="entry name" value="Nucleotide_cyclase"/>
</dbReference>
<evidence type="ECO:0000259" key="2">
    <source>
        <dbReference type="PROSITE" id="PS50125"/>
    </source>
</evidence>
<dbReference type="PROSITE" id="PS50125">
    <property type="entry name" value="GUANYLATE_CYCLASE_2"/>
    <property type="match status" value="1"/>
</dbReference>
<gene>
    <name evidence="3" type="ORF">FJZ00_11040</name>
</gene>
<dbReference type="Gene3D" id="3.30.70.1230">
    <property type="entry name" value="Nucleotide cyclase"/>
    <property type="match status" value="1"/>
</dbReference>
<reference evidence="3 4" key="1">
    <citation type="submission" date="2019-03" db="EMBL/GenBank/DDBJ databases">
        <title>Lake Tanganyika Metagenome-Assembled Genomes (MAGs).</title>
        <authorList>
            <person name="Tran P."/>
        </authorList>
    </citation>
    <scope>NUCLEOTIDE SEQUENCE [LARGE SCALE GENOMIC DNA]</scope>
    <source>
        <strain evidence="3">K_DeepCast_65m_m2_236</strain>
    </source>
</reference>
<evidence type="ECO:0000256" key="1">
    <source>
        <dbReference type="ARBA" id="ARBA00005381"/>
    </source>
</evidence>
<dbReference type="InterPro" id="IPR050697">
    <property type="entry name" value="Adenylyl/Guanylyl_Cyclase_3/4"/>
</dbReference>
<dbReference type="PANTHER" id="PTHR43081:SF1">
    <property type="entry name" value="ADENYLATE CYCLASE, TERMINAL-DIFFERENTIATION SPECIFIC"/>
    <property type="match status" value="1"/>
</dbReference>
<evidence type="ECO:0000313" key="3">
    <source>
        <dbReference type="EMBL" id="MBM3275680.1"/>
    </source>
</evidence>
<dbReference type="PANTHER" id="PTHR43081">
    <property type="entry name" value="ADENYLATE CYCLASE, TERMINAL-DIFFERENTIATION SPECIFIC-RELATED"/>
    <property type="match status" value="1"/>
</dbReference>
<name>A0A937X7C9_9BACT</name>
<dbReference type="Proteomes" id="UP000703893">
    <property type="component" value="Unassembled WGS sequence"/>
</dbReference>
<dbReference type="Pfam" id="PF00211">
    <property type="entry name" value="Guanylate_cyc"/>
    <property type="match status" value="1"/>
</dbReference>
<dbReference type="InterPro" id="IPR001054">
    <property type="entry name" value="A/G_cyclase"/>
</dbReference>
<dbReference type="GO" id="GO:0004016">
    <property type="term" value="F:adenylate cyclase activity"/>
    <property type="evidence" value="ECO:0007669"/>
    <property type="project" value="UniProtKB-ARBA"/>
</dbReference>
<accession>A0A937X7C9</accession>
<proteinExistence type="inferred from homology"/>
<comment type="caution">
    <text evidence="3">The sequence shown here is derived from an EMBL/GenBank/DDBJ whole genome shotgun (WGS) entry which is preliminary data.</text>
</comment>
<organism evidence="3 4">
    <name type="scientific">Candidatus Tanganyikabacteria bacterium</name>
    <dbReference type="NCBI Taxonomy" id="2961651"/>
    <lineage>
        <taxon>Bacteria</taxon>
        <taxon>Bacillati</taxon>
        <taxon>Candidatus Sericytochromatia</taxon>
        <taxon>Candidatus Tanganyikabacteria</taxon>
    </lineage>
</organism>